<dbReference type="EMBL" id="JACBXQ010000002">
    <property type="protein sequence ID" value="MBG9985984.1"/>
    <property type="molecule type" value="Genomic_DNA"/>
</dbReference>
<dbReference type="Proteomes" id="UP000721415">
    <property type="component" value="Unassembled WGS sequence"/>
</dbReference>
<dbReference type="SMART" id="SM00530">
    <property type="entry name" value="HTH_XRE"/>
    <property type="match status" value="1"/>
</dbReference>
<dbReference type="InterPro" id="IPR001387">
    <property type="entry name" value="Cro/C1-type_HTH"/>
</dbReference>
<organism evidence="3 4">
    <name type="scientific">Facklamia lactis</name>
    <dbReference type="NCBI Taxonomy" id="2749967"/>
    <lineage>
        <taxon>Bacteria</taxon>
        <taxon>Bacillati</taxon>
        <taxon>Bacillota</taxon>
        <taxon>Bacilli</taxon>
        <taxon>Lactobacillales</taxon>
        <taxon>Aerococcaceae</taxon>
        <taxon>Facklamia</taxon>
    </lineage>
</organism>
<protein>
    <submittedName>
        <fullName evidence="3">Helix-turn-helix transcriptional regulator</fullName>
    </submittedName>
</protein>
<dbReference type="Pfam" id="PF01381">
    <property type="entry name" value="HTH_3"/>
    <property type="match status" value="1"/>
</dbReference>
<accession>A0ABS0LRT6</accession>
<proteinExistence type="predicted"/>
<dbReference type="Gene3D" id="1.10.260.40">
    <property type="entry name" value="lambda repressor-like DNA-binding domains"/>
    <property type="match status" value="1"/>
</dbReference>
<dbReference type="PANTHER" id="PTHR46558:SF4">
    <property type="entry name" value="DNA-BIDING PHAGE PROTEIN"/>
    <property type="match status" value="1"/>
</dbReference>
<dbReference type="SUPFAM" id="SSF47413">
    <property type="entry name" value="lambda repressor-like DNA-binding domains"/>
    <property type="match status" value="1"/>
</dbReference>
<dbReference type="PROSITE" id="PS50943">
    <property type="entry name" value="HTH_CROC1"/>
    <property type="match status" value="1"/>
</dbReference>
<dbReference type="RefSeq" id="WP_197114908.1">
    <property type="nucleotide sequence ID" value="NZ_JACBXQ010000002.1"/>
</dbReference>
<reference evidence="3 4" key="1">
    <citation type="submission" date="2020-07" db="EMBL/GenBank/DDBJ databases">
        <title>Facklamia lactis sp. nov., isolated from raw milk.</title>
        <authorList>
            <person name="Doll E.V."/>
            <person name="Huptas C."/>
            <person name="Staib L."/>
            <person name="Wenning M."/>
            <person name="Scherer S."/>
        </authorList>
    </citation>
    <scope>NUCLEOTIDE SEQUENCE [LARGE SCALE GENOMIC DNA]</scope>
    <source>
        <strain evidence="3 4">DSM 111018</strain>
    </source>
</reference>
<keyword evidence="4" id="KW-1185">Reference proteome</keyword>
<feature type="domain" description="HTH cro/C1-type" evidence="2">
    <location>
        <begin position="6"/>
        <end position="60"/>
    </location>
</feature>
<name>A0ABS0LRT6_9LACT</name>
<gene>
    <name evidence="3" type="ORF">HZY91_03635</name>
</gene>
<evidence type="ECO:0000313" key="3">
    <source>
        <dbReference type="EMBL" id="MBG9985984.1"/>
    </source>
</evidence>
<dbReference type="CDD" id="cd00093">
    <property type="entry name" value="HTH_XRE"/>
    <property type="match status" value="1"/>
</dbReference>
<dbReference type="PANTHER" id="PTHR46558">
    <property type="entry name" value="TRACRIPTIONAL REGULATORY PROTEIN-RELATED-RELATED"/>
    <property type="match status" value="1"/>
</dbReference>
<keyword evidence="1" id="KW-0238">DNA-binding</keyword>
<evidence type="ECO:0000256" key="1">
    <source>
        <dbReference type="ARBA" id="ARBA00023125"/>
    </source>
</evidence>
<evidence type="ECO:0000259" key="2">
    <source>
        <dbReference type="PROSITE" id="PS50943"/>
    </source>
</evidence>
<comment type="caution">
    <text evidence="3">The sequence shown here is derived from an EMBL/GenBank/DDBJ whole genome shotgun (WGS) entry which is preliminary data.</text>
</comment>
<sequence>MIINNLKTLRAQKNWTQSDLAKQVGVTRQTIASIEKGKYSLSLQLAFEIASVFNVSITDCFNFDHEKES</sequence>
<evidence type="ECO:0000313" key="4">
    <source>
        <dbReference type="Proteomes" id="UP000721415"/>
    </source>
</evidence>
<dbReference type="InterPro" id="IPR010982">
    <property type="entry name" value="Lambda_DNA-bd_dom_sf"/>
</dbReference>